<dbReference type="EMBL" id="QGHA01000018">
    <property type="protein sequence ID" value="PWK67667.1"/>
    <property type="molecule type" value="Genomic_DNA"/>
</dbReference>
<dbReference type="Pfam" id="PF06764">
    <property type="entry name" value="DUF1223"/>
    <property type="match status" value="1"/>
</dbReference>
<keyword evidence="3" id="KW-1185">Reference proteome</keyword>
<evidence type="ECO:0000313" key="2">
    <source>
        <dbReference type="EMBL" id="PWK67667.1"/>
    </source>
</evidence>
<dbReference type="Gene3D" id="3.40.30.10">
    <property type="entry name" value="Glutaredoxin"/>
    <property type="match status" value="1"/>
</dbReference>
<protein>
    <submittedName>
        <fullName evidence="2">Uncharacterized protein DUF1223</fullName>
    </submittedName>
</protein>
<dbReference type="AlphaFoldDB" id="A0A316GW50"/>
<name>A0A316GW50_9SPHI</name>
<dbReference type="InterPro" id="IPR036249">
    <property type="entry name" value="Thioredoxin-like_sf"/>
</dbReference>
<evidence type="ECO:0000313" key="3">
    <source>
        <dbReference type="Proteomes" id="UP000245678"/>
    </source>
</evidence>
<keyword evidence="1" id="KW-0732">Signal</keyword>
<dbReference type="Proteomes" id="UP000245678">
    <property type="component" value="Unassembled WGS sequence"/>
</dbReference>
<gene>
    <name evidence="2" type="ORF">LX99_04887</name>
</gene>
<reference evidence="2 3" key="1">
    <citation type="submission" date="2018-05" db="EMBL/GenBank/DDBJ databases">
        <title>Genomic Encyclopedia of Archaeal and Bacterial Type Strains, Phase II (KMG-II): from individual species to whole genera.</title>
        <authorList>
            <person name="Goeker M."/>
        </authorList>
    </citation>
    <scope>NUCLEOTIDE SEQUENCE [LARGE SCALE GENOMIC DNA]</scope>
    <source>
        <strain evidence="2 3">DSM 19975</strain>
    </source>
</reference>
<accession>A0A316GW50</accession>
<sequence>MLLFTGIAFIAVAFINYTSAAKSNNNKVADVEGKGFALVELFTSEGCSSCPAADELVAKVEREVGDKPVYILAYHVDYWDRLGWKDTFSNAAYTRRQKQYAGWLNLSQIYTPQIVVNGKTEFVGSQEAALRKAVNAGLQAGGGAQLSLMALRNAGNTATIRYKLEGGAASSSEVLLLALVQKQAVIKVKSGENGGRTLAHTQIVRNLQSLPLSKSDGTTTVSLPAGFDPGNWELIGFVQNTANGAVSGASKTNFK</sequence>
<dbReference type="SUPFAM" id="SSF52833">
    <property type="entry name" value="Thioredoxin-like"/>
    <property type="match status" value="1"/>
</dbReference>
<feature type="signal peptide" evidence="1">
    <location>
        <begin position="1"/>
        <end position="20"/>
    </location>
</feature>
<comment type="caution">
    <text evidence="2">The sequence shown here is derived from an EMBL/GenBank/DDBJ whole genome shotgun (WGS) entry which is preliminary data.</text>
</comment>
<proteinExistence type="predicted"/>
<feature type="chain" id="PRO_5016399841" evidence="1">
    <location>
        <begin position="21"/>
        <end position="255"/>
    </location>
</feature>
<dbReference type="PANTHER" id="PTHR36057:SF1">
    <property type="entry name" value="LIPOPROTEIN LIPID ATTACHMENT SITE-LIKE PROTEIN, PUTATIVE (DUF1223)-RELATED"/>
    <property type="match status" value="1"/>
</dbReference>
<evidence type="ECO:0000256" key="1">
    <source>
        <dbReference type="SAM" id="SignalP"/>
    </source>
</evidence>
<dbReference type="InterPro" id="IPR010634">
    <property type="entry name" value="DUF1223"/>
</dbReference>
<organism evidence="2 3">
    <name type="scientific">Mucilaginibacter oryzae</name>
    <dbReference type="NCBI Taxonomy" id="468058"/>
    <lineage>
        <taxon>Bacteria</taxon>
        <taxon>Pseudomonadati</taxon>
        <taxon>Bacteroidota</taxon>
        <taxon>Sphingobacteriia</taxon>
        <taxon>Sphingobacteriales</taxon>
        <taxon>Sphingobacteriaceae</taxon>
        <taxon>Mucilaginibacter</taxon>
    </lineage>
</organism>
<dbReference type="PANTHER" id="PTHR36057">
    <property type="match status" value="1"/>
</dbReference>